<name>A0ABQ6MN60_9STRA</name>
<protein>
    <recommendedName>
        <fullName evidence="5">Glycosyl transferase CAP10 domain-containing protein</fullName>
    </recommendedName>
</protein>
<reference evidence="3 4" key="1">
    <citation type="journal article" date="2023" name="Commun. Biol.">
        <title>Genome analysis of Parmales, the sister group of diatoms, reveals the evolutionary specialization of diatoms from phago-mixotrophs to photoautotrophs.</title>
        <authorList>
            <person name="Ban H."/>
            <person name="Sato S."/>
            <person name="Yoshikawa S."/>
            <person name="Yamada K."/>
            <person name="Nakamura Y."/>
            <person name="Ichinomiya M."/>
            <person name="Sato N."/>
            <person name="Blanc-Mathieu R."/>
            <person name="Endo H."/>
            <person name="Kuwata A."/>
            <person name="Ogata H."/>
        </authorList>
    </citation>
    <scope>NUCLEOTIDE SEQUENCE [LARGE SCALE GENOMIC DNA]</scope>
</reference>
<sequence>PTVAVLCILCMLVLAWTRNPPSAAAPAPPIAASTPSYVPPPESNLRGPDSSSSVPLSSSSSLVSEIEEETARLKLELERLQTSIDEQTQALAQATAAPTAPPPAPEAPSAPLVPFSEIPTYTGYTFWSSDFHISPIADLKDIFLPMGHSIIDKSLSGHCKLKDPPTCQIDLRVLNTNDGLDMGIKNKGPNKGRACPNRMKREFFDSYKADPEMVNVDAFLCNHAIGECEIFMGFGRPLVAIASTRYEIGRYNAPEWRAWNQNLRDIAANPRNVVAANNRYDAEYIKYFTGLKDVPVIPNFCGYTGVSYQPTRPEILIGPGRGISAKLEQELQATAGRSSSGLTFKKIRDLYPHFEYSELASHPAIVLIPYQVSLMSIFEYYRMDIPMFAPSPKLLADWQLKYRVMNELTWDLVFNQQTAKSNIEQFEGGSYPFDPNNQNDAEAIAFWIKWADFYEWPHIETYDSWDELVELVANADLARTSALMKEENERMLVDLKETWGRNFHRMFEGVQPAKPGGGRGFEQTWDEGVKKHYEVTAGQCGMGDDVHDMDVSAVLI</sequence>
<organism evidence="3 4">
    <name type="scientific">Tetraparma gracilis</name>
    <dbReference type="NCBI Taxonomy" id="2962635"/>
    <lineage>
        <taxon>Eukaryota</taxon>
        <taxon>Sar</taxon>
        <taxon>Stramenopiles</taxon>
        <taxon>Ochrophyta</taxon>
        <taxon>Bolidophyceae</taxon>
        <taxon>Parmales</taxon>
        <taxon>Triparmaceae</taxon>
        <taxon>Tetraparma</taxon>
    </lineage>
</organism>
<proteinExistence type="predicted"/>
<dbReference type="EMBL" id="BRYB01003000">
    <property type="protein sequence ID" value="GMI28839.1"/>
    <property type="molecule type" value="Genomic_DNA"/>
</dbReference>
<feature type="non-terminal residue" evidence="3">
    <location>
        <position position="1"/>
    </location>
</feature>
<feature type="chain" id="PRO_5045906055" description="Glycosyl transferase CAP10 domain-containing protein" evidence="2">
    <location>
        <begin position="18"/>
        <end position="556"/>
    </location>
</feature>
<feature type="region of interest" description="Disordered" evidence="1">
    <location>
        <begin position="90"/>
        <end position="109"/>
    </location>
</feature>
<evidence type="ECO:0008006" key="5">
    <source>
        <dbReference type="Google" id="ProtNLM"/>
    </source>
</evidence>
<evidence type="ECO:0000313" key="3">
    <source>
        <dbReference type="EMBL" id="GMI28839.1"/>
    </source>
</evidence>
<dbReference type="Proteomes" id="UP001165060">
    <property type="component" value="Unassembled WGS sequence"/>
</dbReference>
<keyword evidence="2" id="KW-0732">Signal</keyword>
<feature type="compositionally biased region" description="Pro residues" evidence="1">
    <location>
        <begin position="99"/>
        <end position="108"/>
    </location>
</feature>
<keyword evidence="4" id="KW-1185">Reference proteome</keyword>
<comment type="caution">
    <text evidence="3">The sequence shown here is derived from an EMBL/GenBank/DDBJ whole genome shotgun (WGS) entry which is preliminary data.</text>
</comment>
<feature type="region of interest" description="Disordered" evidence="1">
    <location>
        <begin position="35"/>
        <end position="63"/>
    </location>
</feature>
<feature type="compositionally biased region" description="Low complexity" evidence="1">
    <location>
        <begin position="50"/>
        <end position="63"/>
    </location>
</feature>
<gene>
    <name evidence="3" type="ORF">TeGR_g401</name>
</gene>
<evidence type="ECO:0000256" key="2">
    <source>
        <dbReference type="SAM" id="SignalP"/>
    </source>
</evidence>
<feature type="signal peptide" evidence="2">
    <location>
        <begin position="1"/>
        <end position="17"/>
    </location>
</feature>
<accession>A0ABQ6MN60</accession>
<evidence type="ECO:0000256" key="1">
    <source>
        <dbReference type="SAM" id="MobiDB-lite"/>
    </source>
</evidence>
<evidence type="ECO:0000313" key="4">
    <source>
        <dbReference type="Proteomes" id="UP001165060"/>
    </source>
</evidence>